<dbReference type="CDD" id="cd02022">
    <property type="entry name" value="DPCK"/>
    <property type="match status" value="1"/>
</dbReference>
<protein>
    <recommendedName>
        <fullName evidence="5 6">Dephospho-CoA kinase</fullName>
        <ecNumber evidence="5 6">2.7.1.24</ecNumber>
    </recommendedName>
    <alternativeName>
        <fullName evidence="5">Dephosphocoenzyme A kinase</fullName>
    </alternativeName>
</protein>
<dbReference type="AlphaFoldDB" id="A0A1H6LMS3"/>
<dbReference type="GO" id="GO:0005737">
    <property type="term" value="C:cytoplasm"/>
    <property type="evidence" value="ECO:0007669"/>
    <property type="project" value="UniProtKB-SubCell"/>
</dbReference>
<evidence type="ECO:0000256" key="3">
    <source>
        <dbReference type="ARBA" id="ARBA00022840"/>
    </source>
</evidence>
<dbReference type="Proteomes" id="UP000199371">
    <property type="component" value="Unassembled WGS sequence"/>
</dbReference>
<comment type="catalytic activity">
    <reaction evidence="5">
        <text>3'-dephospho-CoA + ATP = ADP + CoA + H(+)</text>
        <dbReference type="Rhea" id="RHEA:18245"/>
        <dbReference type="ChEBI" id="CHEBI:15378"/>
        <dbReference type="ChEBI" id="CHEBI:30616"/>
        <dbReference type="ChEBI" id="CHEBI:57287"/>
        <dbReference type="ChEBI" id="CHEBI:57328"/>
        <dbReference type="ChEBI" id="CHEBI:456216"/>
        <dbReference type="EC" id="2.7.1.24"/>
    </reaction>
</comment>
<dbReference type="HAMAP" id="MF_00376">
    <property type="entry name" value="Dephospho_CoA_kinase"/>
    <property type="match status" value="1"/>
</dbReference>
<organism evidence="7 8">
    <name type="scientific">Rheinheimera pacifica</name>
    <dbReference type="NCBI Taxonomy" id="173990"/>
    <lineage>
        <taxon>Bacteria</taxon>
        <taxon>Pseudomonadati</taxon>
        <taxon>Pseudomonadota</taxon>
        <taxon>Gammaproteobacteria</taxon>
        <taxon>Chromatiales</taxon>
        <taxon>Chromatiaceae</taxon>
        <taxon>Rheinheimera</taxon>
    </lineage>
</organism>
<dbReference type="PANTHER" id="PTHR10695:SF46">
    <property type="entry name" value="BIFUNCTIONAL COENZYME A SYNTHASE-RELATED"/>
    <property type="match status" value="1"/>
</dbReference>
<dbReference type="GO" id="GO:0015937">
    <property type="term" value="P:coenzyme A biosynthetic process"/>
    <property type="evidence" value="ECO:0007669"/>
    <property type="project" value="UniProtKB-UniRule"/>
</dbReference>
<comment type="pathway">
    <text evidence="5">Cofactor biosynthesis; coenzyme A biosynthesis; CoA from (R)-pantothenate: step 5/5.</text>
</comment>
<dbReference type="Pfam" id="PF01121">
    <property type="entry name" value="CoaE"/>
    <property type="match status" value="1"/>
</dbReference>
<dbReference type="OrthoDB" id="9812943at2"/>
<dbReference type="Gene3D" id="3.40.50.300">
    <property type="entry name" value="P-loop containing nucleotide triphosphate hydrolases"/>
    <property type="match status" value="1"/>
</dbReference>
<accession>A0A1H6LMS3</accession>
<keyword evidence="5 7" id="KW-0418">Kinase</keyword>
<comment type="subcellular location">
    <subcellularLocation>
        <location evidence="5">Cytoplasm</location>
    </subcellularLocation>
</comment>
<dbReference type="STRING" id="173990.SAMN05660691_01853"/>
<dbReference type="GO" id="GO:0004140">
    <property type="term" value="F:dephospho-CoA kinase activity"/>
    <property type="evidence" value="ECO:0007669"/>
    <property type="project" value="UniProtKB-UniRule"/>
</dbReference>
<dbReference type="PANTHER" id="PTHR10695">
    <property type="entry name" value="DEPHOSPHO-COA KINASE-RELATED"/>
    <property type="match status" value="1"/>
</dbReference>
<feature type="binding site" evidence="5">
    <location>
        <begin position="13"/>
        <end position="18"/>
    </location>
    <ligand>
        <name>ATP</name>
        <dbReference type="ChEBI" id="CHEBI:30616"/>
    </ligand>
</feature>
<dbReference type="PROSITE" id="PS51219">
    <property type="entry name" value="DPCK"/>
    <property type="match status" value="1"/>
</dbReference>
<gene>
    <name evidence="5" type="primary">coaE</name>
    <name evidence="7" type="ORF">SAMN05660691_01853</name>
</gene>
<dbReference type="InterPro" id="IPR027417">
    <property type="entry name" value="P-loop_NTPase"/>
</dbReference>
<proteinExistence type="inferred from homology"/>
<dbReference type="GO" id="GO:0005524">
    <property type="term" value="F:ATP binding"/>
    <property type="evidence" value="ECO:0007669"/>
    <property type="project" value="UniProtKB-UniRule"/>
</dbReference>
<evidence type="ECO:0000256" key="1">
    <source>
        <dbReference type="ARBA" id="ARBA00009018"/>
    </source>
</evidence>
<evidence type="ECO:0000256" key="6">
    <source>
        <dbReference type="NCBIfam" id="TIGR00152"/>
    </source>
</evidence>
<keyword evidence="2 5" id="KW-0547">Nucleotide-binding</keyword>
<evidence type="ECO:0000256" key="2">
    <source>
        <dbReference type="ARBA" id="ARBA00022741"/>
    </source>
</evidence>
<keyword evidence="8" id="KW-1185">Reference proteome</keyword>
<evidence type="ECO:0000313" key="7">
    <source>
        <dbReference type="EMBL" id="SEH86001.1"/>
    </source>
</evidence>
<keyword evidence="5" id="KW-0963">Cytoplasm</keyword>
<dbReference type="RefSeq" id="WP_092792563.1">
    <property type="nucleotide sequence ID" value="NZ_FNXF01000005.1"/>
</dbReference>
<evidence type="ECO:0000313" key="8">
    <source>
        <dbReference type="Proteomes" id="UP000199371"/>
    </source>
</evidence>
<dbReference type="EC" id="2.7.1.24" evidence="5 6"/>
<comment type="similarity">
    <text evidence="1 5">Belongs to the CoaE family.</text>
</comment>
<dbReference type="EMBL" id="FNXF01000005">
    <property type="protein sequence ID" value="SEH86001.1"/>
    <property type="molecule type" value="Genomic_DNA"/>
</dbReference>
<sequence>MSAFVVGLTGGIGCGKSTVTELFASQGVQYVDADIVAREVVMPGTPCLAAISAHFGADILQANGELNRAGLRQRVFSNNADKLWLEQLLHPAIRQELLTQLAALTSPYALLVAPLLLENKLNRYVQRVLVIDLPESLQLQRAMARDNANEQQIKAIMAAQISRPERLKLADDIIINDSSIADLIPRVAALHQHYLQLATTG</sequence>
<keyword evidence="5" id="KW-0808">Transferase</keyword>
<dbReference type="SUPFAM" id="SSF52540">
    <property type="entry name" value="P-loop containing nucleoside triphosphate hydrolases"/>
    <property type="match status" value="1"/>
</dbReference>
<reference evidence="8" key="1">
    <citation type="submission" date="2016-10" db="EMBL/GenBank/DDBJ databases">
        <authorList>
            <person name="Varghese N."/>
            <person name="Submissions S."/>
        </authorList>
    </citation>
    <scope>NUCLEOTIDE SEQUENCE [LARGE SCALE GENOMIC DNA]</scope>
    <source>
        <strain evidence="8">DSM 17616</strain>
    </source>
</reference>
<evidence type="ECO:0000256" key="5">
    <source>
        <dbReference type="HAMAP-Rule" id="MF_00376"/>
    </source>
</evidence>
<dbReference type="InterPro" id="IPR001977">
    <property type="entry name" value="Depp_CoAkinase"/>
</dbReference>
<keyword evidence="4 5" id="KW-0173">Coenzyme A biosynthesis</keyword>
<keyword evidence="3 5" id="KW-0067">ATP-binding</keyword>
<name>A0A1H6LMS3_9GAMM</name>
<dbReference type="UniPathway" id="UPA00241">
    <property type="reaction ID" value="UER00356"/>
</dbReference>
<evidence type="ECO:0000256" key="4">
    <source>
        <dbReference type="ARBA" id="ARBA00022993"/>
    </source>
</evidence>
<dbReference type="NCBIfam" id="TIGR00152">
    <property type="entry name" value="dephospho-CoA kinase"/>
    <property type="match status" value="1"/>
</dbReference>
<comment type="function">
    <text evidence="5">Catalyzes the phosphorylation of the 3'-hydroxyl group of dephosphocoenzyme A to form coenzyme A.</text>
</comment>